<organism evidence="1 2">
    <name type="scientific">Ooceraea biroi</name>
    <name type="common">Clonal raider ant</name>
    <name type="synonym">Cerapachys biroi</name>
    <dbReference type="NCBI Taxonomy" id="2015173"/>
    <lineage>
        <taxon>Eukaryota</taxon>
        <taxon>Metazoa</taxon>
        <taxon>Ecdysozoa</taxon>
        <taxon>Arthropoda</taxon>
        <taxon>Hexapoda</taxon>
        <taxon>Insecta</taxon>
        <taxon>Pterygota</taxon>
        <taxon>Neoptera</taxon>
        <taxon>Endopterygota</taxon>
        <taxon>Hymenoptera</taxon>
        <taxon>Apocrita</taxon>
        <taxon>Aculeata</taxon>
        <taxon>Formicoidea</taxon>
        <taxon>Formicidae</taxon>
        <taxon>Dorylinae</taxon>
        <taxon>Ooceraea</taxon>
    </lineage>
</organism>
<sequence length="73" mass="8057">MLGRSSFANGTCECAENVNVPLIVVLFSRCGRRFTATTLFVIDYQQLSLIAKWHVRSTGGMPKITRGPVRLDG</sequence>
<accession>A0A026W6K5</accession>
<dbReference type="EMBL" id="KK107372">
    <property type="protein sequence ID" value="EZA51747.1"/>
    <property type="molecule type" value="Genomic_DNA"/>
</dbReference>
<gene>
    <name evidence="1" type="ORF">X777_09503</name>
</gene>
<dbReference type="AlphaFoldDB" id="A0A026W6K5"/>
<name>A0A026W6K5_OOCBI</name>
<keyword evidence="2" id="KW-1185">Reference proteome</keyword>
<protein>
    <submittedName>
        <fullName evidence="1">Uncharacterized protein</fullName>
    </submittedName>
</protein>
<evidence type="ECO:0000313" key="1">
    <source>
        <dbReference type="EMBL" id="EZA51747.1"/>
    </source>
</evidence>
<evidence type="ECO:0000313" key="2">
    <source>
        <dbReference type="Proteomes" id="UP000053097"/>
    </source>
</evidence>
<proteinExistence type="predicted"/>
<dbReference type="Proteomes" id="UP000053097">
    <property type="component" value="Unassembled WGS sequence"/>
</dbReference>
<reference evidence="1 2" key="1">
    <citation type="journal article" date="2014" name="Curr. Biol.">
        <title>The genome of the clonal raider ant Cerapachys biroi.</title>
        <authorList>
            <person name="Oxley P.R."/>
            <person name="Ji L."/>
            <person name="Fetter-Pruneda I."/>
            <person name="McKenzie S.K."/>
            <person name="Li C."/>
            <person name="Hu H."/>
            <person name="Zhang G."/>
            <person name="Kronauer D.J."/>
        </authorList>
    </citation>
    <scope>NUCLEOTIDE SEQUENCE [LARGE SCALE GENOMIC DNA]</scope>
</reference>